<reference evidence="4" key="1">
    <citation type="submission" date="2016-04" db="EMBL/GenBank/DDBJ databases">
        <title>Cephalotus genome sequencing.</title>
        <authorList>
            <person name="Fukushima K."/>
            <person name="Hasebe M."/>
            <person name="Fang X."/>
        </authorList>
    </citation>
    <scope>NUCLEOTIDE SEQUENCE [LARGE SCALE GENOMIC DNA]</scope>
    <source>
        <strain evidence="4">cv. St1</strain>
    </source>
</reference>
<comment type="caution">
    <text evidence="3">The sequence shown here is derived from an EMBL/GenBank/DDBJ whole genome shotgun (WGS) entry which is preliminary data.</text>
</comment>
<evidence type="ECO:0000313" key="4">
    <source>
        <dbReference type="Proteomes" id="UP000187406"/>
    </source>
</evidence>
<dbReference type="OrthoDB" id="1112588at2759"/>
<accession>A0A1Q3BG13</accession>
<feature type="non-terminal residue" evidence="3">
    <location>
        <position position="362"/>
    </location>
</feature>
<dbReference type="Pfam" id="PF23247">
    <property type="entry name" value="LRR_RPS2"/>
    <property type="match status" value="2"/>
</dbReference>
<proteinExistence type="predicted"/>
<dbReference type="PANTHER" id="PTHR33463">
    <property type="entry name" value="NB-ARC DOMAIN-CONTAINING PROTEIN-RELATED"/>
    <property type="match status" value="1"/>
</dbReference>
<evidence type="ECO:0000313" key="3">
    <source>
        <dbReference type="EMBL" id="GAV66967.1"/>
    </source>
</evidence>
<feature type="domain" description="Disease resistance protein At4g27190-like leucine-rich repeats" evidence="2">
    <location>
        <begin position="80"/>
        <end position="182"/>
    </location>
</feature>
<dbReference type="InterPro" id="IPR032675">
    <property type="entry name" value="LRR_dom_sf"/>
</dbReference>
<dbReference type="Proteomes" id="UP000187406">
    <property type="component" value="Unassembled WGS sequence"/>
</dbReference>
<keyword evidence="1" id="KW-0611">Plant defense</keyword>
<dbReference type="Gene3D" id="3.80.10.10">
    <property type="entry name" value="Ribonuclease Inhibitor"/>
    <property type="match status" value="4"/>
</dbReference>
<dbReference type="STRING" id="3775.A0A1Q3BG13"/>
<dbReference type="InterPro" id="IPR057135">
    <property type="entry name" value="At4g27190-like_LRR"/>
</dbReference>
<feature type="domain" description="Disease resistance protein At4g27190-like leucine-rich repeats" evidence="2">
    <location>
        <begin position="240"/>
        <end position="353"/>
    </location>
</feature>
<dbReference type="AlphaFoldDB" id="A0A1Q3BG13"/>
<dbReference type="InterPro" id="IPR050905">
    <property type="entry name" value="Plant_NBS-LRR"/>
</dbReference>
<name>A0A1Q3BG13_CEPFO</name>
<sequence>LREIDVYDCYKLRDLTSLIILTPNLNRLVVIDCNDIISERKLVGEFPDVLGSFNPFAKLVSLYLHNLPQLKSIYPSPLPFPRLREIDVDGFSKLRDLTCLIILASNLNQLRVSECDEMEEIIRERKYHGEFSEVLGSFNSFAKLESLELHNIPQLKSIYPGLLPFPRLREIDVYDCYKLRDLTCLIILAPNLNRLVVIDCNEMEEIIKVLGSFTPFAKLESLELHNLPQLKSIYPSPLPFPRLREIDVYDCYKLRDLTCLIILAPNLNRLVIIDCNKMEEIITKRKLVGSFNLFAKLASLYLHNLPQLKSIYQSPLPFPRLGEIDVDGCSKLRDLTCFIILATNLNRLRVSECDEMEEIISE</sequence>
<dbReference type="EMBL" id="BDDD01000511">
    <property type="protein sequence ID" value="GAV66967.1"/>
    <property type="molecule type" value="Genomic_DNA"/>
</dbReference>
<dbReference type="PANTHER" id="PTHR33463:SF220">
    <property type="entry name" value="NB-ARC DOMAIN-CONTAINING PROTEIN"/>
    <property type="match status" value="1"/>
</dbReference>
<protein>
    <recommendedName>
        <fullName evidence="2">Disease resistance protein At4g27190-like leucine-rich repeats domain-containing protein</fullName>
    </recommendedName>
</protein>
<keyword evidence="4" id="KW-1185">Reference proteome</keyword>
<evidence type="ECO:0000256" key="1">
    <source>
        <dbReference type="ARBA" id="ARBA00022821"/>
    </source>
</evidence>
<feature type="non-terminal residue" evidence="3">
    <location>
        <position position="1"/>
    </location>
</feature>
<organism evidence="3 4">
    <name type="scientific">Cephalotus follicularis</name>
    <name type="common">Albany pitcher plant</name>
    <dbReference type="NCBI Taxonomy" id="3775"/>
    <lineage>
        <taxon>Eukaryota</taxon>
        <taxon>Viridiplantae</taxon>
        <taxon>Streptophyta</taxon>
        <taxon>Embryophyta</taxon>
        <taxon>Tracheophyta</taxon>
        <taxon>Spermatophyta</taxon>
        <taxon>Magnoliopsida</taxon>
        <taxon>eudicotyledons</taxon>
        <taxon>Gunneridae</taxon>
        <taxon>Pentapetalae</taxon>
        <taxon>rosids</taxon>
        <taxon>fabids</taxon>
        <taxon>Oxalidales</taxon>
        <taxon>Cephalotaceae</taxon>
        <taxon>Cephalotus</taxon>
    </lineage>
</organism>
<gene>
    <name evidence="3" type="ORF">CFOL_v3_10476</name>
</gene>
<dbReference type="InParanoid" id="A0A1Q3BG13"/>
<dbReference type="SUPFAM" id="SSF52058">
    <property type="entry name" value="L domain-like"/>
    <property type="match status" value="1"/>
</dbReference>
<evidence type="ECO:0000259" key="2">
    <source>
        <dbReference type="Pfam" id="PF23247"/>
    </source>
</evidence>